<dbReference type="EMBL" id="QJSW01000011">
    <property type="protein sequence ID" value="PYE47748.1"/>
    <property type="molecule type" value="Genomic_DNA"/>
</dbReference>
<proteinExistence type="predicted"/>
<comment type="caution">
    <text evidence="2">The sequence shown here is derived from an EMBL/GenBank/DDBJ whole genome shotgun (WGS) entry which is preliminary data.</text>
</comment>
<reference evidence="2 3" key="1">
    <citation type="submission" date="2018-06" db="EMBL/GenBank/DDBJ databases">
        <title>Genomic Encyclopedia of Type Strains, Phase III (KMG-III): the genomes of soil and plant-associated and newly described type strains.</title>
        <authorList>
            <person name="Whitman W."/>
        </authorList>
    </citation>
    <scope>NUCLEOTIDE SEQUENCE [LARGE SCALE GENOMIC DNA]</scope>
    <source>
        <strain evidence="2 3">CECT 7022</strain>
    </source>
</reference>
<dbReference type="AlphaFoldDB" id="A0A2V4VG88"/>
<name>A0A2V4VG88_PAEBA</name>
<keyword evidence="1" id="KW-0812">Transmembrane</keyword>
<protein>
    <submittedName>
        <fullName evidence="2">Uncharacterized protein</fullName>
    </submittedName>
</protein>
<keyword evidence="1" id="KW-0472">Membrane</keyword>
<organism evidence="2 3">
    <name type="scientific">Paenibacillus barcinonensis</name>
    <dbReference type="NCBI Taxonomy" id="198119"/>
    <lineage>
        <taxon>Bacteria</taxon>
        <taxon>Bacillati</taxon>
        <taxon>Bacillota</taxon>
        <taxon>Bacilli</taxon>
        <taxon>Bacillales</taxon>
        <taxon>Paenibacillaceae</taxon>
        <taxon>Paenibacillus</taxon>
    </lineage>
</organism>
<dbReference type="Proteomes" id="UP000247790">
    <property type="component" value="Unassembled WGS sequence"/>
</dbReference>
<evidence type="ECO:0000313" key="3">
    <source>
        <dbReference type="Proteomes" id="UP000247790"/>
    </source>
</evidence>
<accession>A0A2V4VG88</accession>
<feature type="transmembrane region" description="Helical" evidence="1">
    <location>
        <begin position="21"/>
        <end position="40"/>
    </location>
</feature>
<gene>
    <name evidence="2" type="ORF">DFQ00_11147</name>
</gene>
<sequence length="69" mass="7846">MFTAGAQNRSRVGRDLKPTEVYLLLPVLPLLLSGMAEVVVNMEQHIIRRSEERSRMIWCSERSSGETAE</sequence>
<evidence type="ECO:0000313" key="2">
    <source>
        <dbReference type="EMBL" id="PYE47748.1"/>
    </source>
</evidence>
<evidence type="ECO:0000256" key="1">
    <source>
        <dbReference type="SAM" id="Phobius"/>
    </source>
</evidence>
<keyword evidence="1" id="KW-1133">Transmembrane helix</keyword>